<dbReference type="NCBIfam" id="NF047389">
    <property type="entry name" value="ATPase_Sll1717"/>
    <property type="match status" value="1"/>
</dbReference>
<comment type="caution">
    <text evidence="1">The sequence shown here is derived from an EMBL/GenBank/DDBJ whole genome shotgun (WGS) entry which is preliminary data.</text>
</comment>
<protein>
    <submittedName>
        <fullName evidence="1">Uncharacterized protein</fullName>
    </submittedName>
</protein>
<accession>A0A149QLL1</accession>
<evidence type="ECO:0000313" key="1">
    <source>
        <dbReference type="EMBL" id="KXU98184.1"/>
    </source>
</evidence>
<dbReference type="PATRIC" id="fig|178900.5.peg.2040"/>
<evidence type="ECO:0000313" key="2">
    <source>
        <dbReference type="Proteomes" id="UP000075473"/>
    </source>
</evidence>
<dbReference type="InterPro" id="IPR027417">
    <property type="entry name" value="P-loop_NTPase"/>
</dbReference>
<gene>
    <name evidence="1" type="ORF">AD928_03160</name>
</gene>
<name>A0A149QLL1_9PROT</name>
<sequence length="449" mass="51946">MILVGERGSGKTASLYDLSRSVEKEWILIDVNDFTDIAISYSETEIYKLIISSASEEILKKVLENPKKIKKLDDKDKILLSYLYENFTSITTKSEIKRVIEKIQNSPIKRFNYFIYGIIKKPANLFLTASQNFVSELISNAIGAHNSKLDLSKIKEYFQDIFLKQDSNYVNVKNSIYTLKKISELINKIGYTRLIIMIDKLDEDSRLGGDAEKISDFIKGILQETKLHISDSVQIITSIWKIPYDMVKNKYNIRTQKMNVEHIMWEINDLENALNKRMGYFSGEKINNYRYIFDKNVDDSLYKKIFSLSNKNPRDLWHLFDRIIRKQYSINNNSTKITSQAINDGILDFVKTFDYFEYYPRKEGVRDNAMDVYSYIHHLLRVKSVKFTRNQLSTKSGVSGGSANNYVSGMEKIGLISSIGQENGSIMYEVQDPKVIFAIENDIDISKVS</sequence>
<dbReference type="Proteomes" id="UP000075473">
    <property type="component" value="Unassembled WGS sequence"/>
</dbReference>
<dbReference type="SUPFAM" id="SSF52540">
    <property type="entry name" value="P-loop containing nucleoside triphosphate hydrolases"/>
    <property type="match status" value="1"/>
</dbReference>
<proteinExistence type="predicted"/>
<reference evidence="1 2" key="1">
    <citation type="submission" date="2015-06" db="EMBL/GenBank/DDBJ databases">
        <title>Improved classification and identification of acetic acid bacteria using matrix-assisted laser desorption/ionization time-of-flight mass spectrometry; Gluconobacter nephelii and Gluconobacter uchimurae are later heterotypic synonyms of Gluconobacter japonicus and Gluconobacter oxydans, respectively.</title>
        <authorList>
            <person name="Li L."/>
            <person name="Cleenwerck I."/>
            <person name="De Vuyst L."/>
            <person name="Vandamme P."/>
        </authorList>
    </citation>
    <scope>NUCLEOTIDE SEQUENCE [LARGE SCALE GENOMIC DNA]</scope>
    <source>
        <strain evidence="1 2">LMG 1625</strain>
    </source>
</reference>
<dbReference type="InterPro" id="IPR059206">
    <property type="entry name" value="Sll1717-like"/>
</dbReference>
<dbReference type="AlphaFoldDB" id="A0A149QLL1"/>
<organism evidence="1 2">
    <name type="scientific">Acetobacter cerevisiae</name>
    <dbReference type="NCBI Taxonomy" id="178900"/>
    <lineage>
        <taxon>Bacteria</taxon>
        <taxon>Pseudomonadati</taxon>
        <taxon>Pseudomonadota</taxon>
        <taxon>Alphaproteobacteria</taxon>
        <taxon>Acetobacterales</taxon>
        <taxon>Acetobacteraceae</taxon>
        <taxon>Acetobacter</taxon>
    </lineage>
</organism>
<dbReference type="EMBL" id="LHZA01000114">
    <property type="protein sequence ID" value="KXU98184.1"/>
    <property type="molecule type" value="Genomic_DNA"/>
</dbReference>